<comment type="caution">
    <text evidence="1">The sequence shown here is derived from an EMBL/GenBank/DDBJ whole genome shotgun (WGS) entry which is preliminary data.</text>
</comment>
<evidence type="ECO:0008006" key="3">
    <source>
        <dbReference type="Google" id="ProtNLM"/>
    </source>
</evidence>
<dbReference type="Proteomes" id="UP001500449">
    <property type="component" value="Unassembled WGS sequence"/>
</dbReference>
<sequence length="431" mass="46928">MAEFGEREPVGLVIGTEDSTPLLFSVGLAPGQYLQLDDVVTARRGVPGVGEVTTSGVVTEVRARHEGATFGSDVFLIADGVLPAHVQEVAEVTTTRVDPECYVPPLPGSRAFRATGDERARALYFDQMEKTVAVGLGRDGEPVYLNLEFLDGTRGGHVSISGISGVATKTSFALFLLYSIFRSGVLGTRSLNTKALIFSVKGEDLLFLDQRNTKLVDVERYARLGLPAEPFASVGFFAPPVPDDPTGRPYVTGRTSGVTPFWWTLAEFCRGELLPYVFADAEDERNQYTMVIHQVASQLKRQAVEVGEGAVSLGGHTLRTYEQLVEYVSDQLTDEELRRDWAGPVTGTGTINAFLRRLRSSLKPMRTLVRGDLPLLAGREVTTANHQVTVVDLHNLPERAQRFVVGVVLASETAARRRPAPRACCSRCSTS</sequence>
<evidence type="ECO:0000313" key="1">
    <source>
        <dbReference type="EMBL" id="GAA1835598.1"/>
    </source>
</evidence>
<name>A0ABN2MRN1_9PSEU</name>
<protein>
    <recommendedName>
        <fullName evidence="3">ATPase</fullName>
    </recommendedName>
</protein>
<dbReference type="EMBL" id="BAAAQK010000003">
    <property type="protein sequence ID" value="GAA1835598.1"/>
    <property type="molecule type" value="Genomic_DNA"/>
</dbReference>
<accession>A0ABN2MRN1</accession>
<proteinExistence type="predicted"/>
<evidence type="ECO:0000313" key="2">
    <source>
        <dbReference type="Proteomes" id="UP001500449"/>
    </source>
</evidence>
<dbReference type="RefSeq" id="WP_344413283.1">
    <property type="nucleotide sequence ID" value="NZ_BAAAQK010000003.1"/>
</dbReference>
<reference evidence="1 2" key="1">
    <citation type="journal article" date="2019" name="Int. J. Syst. Evol. Microbiol.">
        <title>The Global Catalogue of Microorganisms (GCM) 10K type strain sequencing project: providing services to taxonomists for standard genome sequencing and annotation.</title>
        <authorList>
            <consortium name="The Broad Institute Genomics Platform"/>
            <consortium name="The Broad Institute Genome Sequencing Center for Infectious Disease"/>
            <person name="Wu L."/>
            <person name="Ma J."/>
        </authorList>
    </citation>
    <scope>NUCLEOTIDE SEQUENCE [LARGE SCALE GENOMIC DNA]</scope>
    <source>
        <strain evidence="1 2">JCM 16009</strain>
    </source>
</reference>
<keyword evidence="2" id="KW-1185">Reference proteome</keyword>
<organism evidence="1 2">
    <name type="scientific">Pseudonocardia ailaonensis</name>
    <dbReference type="NCBI Taxonomy" id="367279"/>
    <lineage>
        <taxon>Bacteria</taxon>
        <taxon>Bacillati</taxon>
        <taxon>Actinomycetota</taxon>
        <taxon>Actinomycetes</taxon>
        <taxon>Pseudonocardiales</taxon>
        <taxon>Pseudonocardiaceae</taxon>
        <taxon>Pseudonocardia</taxon>
    </lineage>
</organism>
<gene>
    <name evidence="1" type="ORF">GCM10009836_12520</name>
</gene>